<gene>
    <name evidence="1" type="ORF">NC99_05510</name>
</gene>
<sequence>MFAANKTRPPREFFCVLNVNQLTSHAVAEGIGKLPGADLSL</sequence>
<name>A0A0L8VDN8_9BACT</name>
<comment type="caution">
    <text evidence="1">The sequence shown here is derived from an EMBL/GenBank/DDBJ whole genome shotgun (WGS) entry which is preliminary data.</text>
</comment>
<protein>
    <submittedName>
        <fullName evidence="1">Uncharacterized protein</fullName>
    </submittedName>
</protein>
<dbReference type="EMBL" id="LGIA01000024">
    <property type="protein sequence ID" value="KOH46574.1"/>
    <property type="molecule type" value="Genomic_DNA"/>
</dbReference>
<accession>A0A0L8VDN8</accession>
<dbReference type="Proteomes" id="UP000036958">
    <property type="component" value="Unassembled WGS sequence"/>
</dbReference>
<evidence type="ECO:0000313" key="2">
    <source>
        <dbReference type="Proteomes" id="UP000036958"/>
    </source>
</evidence>
<keyword evidence="2" id="KW-1185">Reference proteome</keyword>
<reference evidence="2" key="1">
    <citation type="submission" date="2015-07" db="EMBL/GenBank/DDBJ databases">
        <title>Genome sequencing of Sunxiuqinia dokdonensis strain SK.</title>
        <authorList>
            <person name="Ahn S."/>
            <person name="Kim B.-C."/>
        </authorList>
    </citation>
    <scope>NUCLEOTIDE SEQUENCE [LARGE SCALE GENOMIC DNA]</scope>
    <source>
        <strain evidence="2">SK</strain>
    </source>
</reference>
<proteinExistence type="predicted"/>
<organism evidence="1 2">
    <name type="scientific">Sunxiuqinia dokdonensis</name>
    <dbReference type="NCBI Taxonomy" id="1409788"/>
    <lineage>
        <taxon>Bacteria</taxon>
        <taxon>Pseudomonadati</taxon>
        <taxon>Bacteroidota</taxon>
        <taxon>Bacteroidia</taxon>
        <taxon>Marinilabiliales</taxon>
        <taxon>Prolixibacteraceae</taxon>
        <taxon>Sunxiuqinia</taxon>
    </lineage>
</organism>
<dbReference type="AlphaFoldDB" id="A0A0L8VDN8"/>
<evidence type="ECO:0000313" key="1">
    <source>
        <dbReference type="EMBL" id="KOH46574.1"/>
    </source>
</evidence>